<reference evidence="2 3" key="1">
    <citation type="journal article" name="Sci. Rep.">
        <title>Telomere-to-telomere assembled and centromere annotated genomes of the two main subspecies of the button mushroom Agaricus bisporus reveal especially polymorphic chromosome ends.</title>
        <authorList>
            <person name="Sonnenberg A.S.M."/>
            <person name="Sedaghat-Telgerd N."/>
            <person name="Lavrijssen B."/>
            <person name="Ohm R.A."/>
            <person name="Hendrickx P.M."/>
            <person name="Scholtmeijer K."/>
            <person name="Baars J.J.P."/>
            <person name="van Peer A."/>
        </authorList>
    </citation>
    <scope>NUCLEOTIDE SEQUENCE [LARGE SCALE GENOMIC DNA]</scope>
    <source>
        <strain evidence="2 3">H119_p4</strain>
    </source>
</reference>
<feature type="compositionally biased region" description="Basic residues" evidence="1">
    <location>
        <begin position="159"/>
        <end position="177"/>
    </location>
</feature>
<evidence type="ECO:0000313" key="3">
    <source>
        <dbReference type="Proteomes" id="UP000629468"/>
    </source>
</evidence>
<proteinExistence type="predicted"/>
<dbReference type="Proteomes" id="UP000629468">
    <property type="component" value="Unassembled WGS sequence"/>
</dbReference>
<evidence type="ECO:0000313" key="2">
    <source>
        <dbReference type="EMBL" id="KAF7775617.1"/>
    </source>
</evidence>
<organism evidence="2 3">
    <name type="scientific">Agaricus bisporus var. burnettii</name>
    <dbReference type="NCBI Taxonomy" id="192524"/>
    <lineage>
        <taxon>Eukaryota</taxon>
        <taxon>Fungi</taxon>
        <taxon>Dikarya</taxon>
        <taxon>Basidiomycota</taxon>
        <taxon>Agaricomycotina</taxon>
        <taxon>Agaricomycetes</taxon>
        <taxon>Agaricomycetidae</taxon>
        <taxon>Agaricales</taxon>
        <taxon>Agaricineae</taxon>
        <taxon>Agaricaceae</taxon>
        <taxon>Agaricus</taxon>
    </lineage>
</organism>
<dbReference type="EMBL" id="JABXXO010000006">
    <property type="protein sequence ID" value="KAF7775617.1"/>
    <property type="molecule type" value="Genomic_DNA"/>
</dbReference>
<sequence length="323" mass="36671">MDDDETGRKEIRITSSGKIKSFVSFALDFFEKYDSRPLVFHTLPRDPPDQANNDLHNVTSIIPRLISVVEIIKREFLKRLHEKHSKRLLGLHQYNQLGTLEDLGYGESEGTPQSRDQQIAYALEGKNHIKLKQTPYLRITLSLEKIPELEKPATYQPPSRRKLSKSAKARAKKRERKAKALESGLQCPSPHINSAGAADFLILSNLHINPVYHVFLSTTHNEMTWESLRNRDCNVPTVLTAFLIVSIEVAKIRGGEADETLRPVQLFSSSLSHWHPQFVSANYDHRLTQKGSIFRCRHLLPSYVPAQPGQVAVLKDQLVPDTS</sequence>
<accession>A0A8H7F2J2</accession>
<gene>
    <name evidence="2" type="ORF">Agabi119p4_4010</name>
</gene>
<name>A0A8H7F2J2_AGABI</name>
<protein>
    <submittedName>
        <fullName evidence="2">Uncharacterized protein</fullName>
    </submittedName>
</protein>
<evidence type="ECO:0000256" key="1">
    <source>
        <dbReference type="SAM" id="MobiDB-lite"/>
    </source>
</evidence>
<dbReference type="AlphaFoldDB" id="A0A8H7F2J2"/>
<comment type="caution">
    <text evidence="2">The sequence shown here is derived from an EMBL/GenBank/DDBJ whole genome shotgun (WGS) entry which is preliminary data.</text>
</comment>
<feature type="region of interest" description="Disordered" evidence="1">
    <location>
        <begin position="152"/>
        <end position="184"/>
    </location>
</feature>